<accession>A0A147B8Z9</accession>
<reference evidence="2" key="1">
    <citation type="submission" date="2016-03" db="EMBL/GenBank/DDBJ databases">
        <title>Gut transcriptome analysis on engorged females of Ornithodoros mimon (Acari: Argasidae) and phylogenetic inferences of soft ticks.</title>
        <authorList>
            <person name="Landulfo G.A."/>
            <person name="Giovanni D."/>
            <person name="Carvalho E."/>
            <person name="Junqueira-de-Azevedo I."/>
            <person name="Patane J."/>
            <person name="Mendoca R."/>
            <person name="Barros-Battesti D."/>
        </authorList>
    </citation>
    <scope>NUCLEOTIDE SEQUENCE</scope>
    <source>
        <strain evidence="2">Females</strain>
        <tissue evidence="2">Gut</tissue>
    </source>
</reference>
<dbReference type="AlphaFoldDB" id="A0A147B8Z9"/>
<proteinExistence type="predicted"/>
<keyword evidence="1" id="KW-0732">Signal</keyword>
<name>A0A147B8Z9_9ACAR</name>
<organism evidence="2">
    <name type="scientific">Alectorobius mimon</name>
    <dbReference type="NCBI Taxonomy" id="360319"/>
    <lineage>
        <taxon>Eukaryota</taxon>
        <taxon>Metazoa</taxon>
        <taxon>Ecdysozoa</taxon>
        <taxon>Arthropoda</taxon>
        <taxon>Chelicerata</taxon>
        <taxon>Arachnida</taxon>
        <taxon>Acari</taxon>
        <taxon>Parasitiformes</taxon>
        <taxon>Ixodida</taxon>
        <taxon>Ixodoidea</taxon>
        <taxon>Argasidae</taxon>
        <taxon>Ornithodorinae</taxon>
        <taxon>Alectorobius</taxon>
    </lineage>
</organism>
<sequence length="115" mass="13197">AARALLVCMHIAARAMLCLFRSTHLSFRCAFFFSFSRACSPQSALFVWVYNVHGECALENTLFRTSLLPKFYVSVFVVFHDMPVFCFQLTLLSVLPYDVHSVRKTTSILEYKSVK</sequence>
<evidence type="ECO:0000256" key="1">
    <source>
        <dbReference type="SAM" id="SignalP"/>
    </source>
</evidence>
<evidence type="ECO:0008006" key="3">
    <source>
        <dbReference type="Google" id="ProtNLM"/>
    </source>
</evidence>
<protein>
    <recommendedName>
        <fullName evidence="3">Secreted protein</fullName>
    </recommendedName>
</protein>
<dbReference type="EMBL" id="GEIB01000740">
    <property type="protein sequence ID" value="JAR87247.1"/>
    <property type="molecule type" value="Transcribed_RNA"/>
</dbReference>
<feature type="non-terminal residue" evidence="2">
    <location>
        <position position="1"/>
    </location>
</feature>
<feature type="signal peptide" evidence="1">
    <location>
        <begin position="1"/>
        <end position="20"/>
    </location>
</feature>
<feature type="chain" id="PRO_5007541850" description="Secreted protein" evidence="1">
    <location>
        <begin position="21"/>
        <end position="115"/>
    </location>
</feature>
<evidence type="ECO:0000313" key="2">
    <source>
        <dbReference type="EMBL" id="JAR87247.1"/>
    </source>
</evidence>